<dbReference type="Proteomes" id="UP000285744">
    <property type="component" value="Unassembled WGS sequence"/>
</dbReference>
<gene>
    <name evidence="1" type="ORF">D7I43_24955</name>
</gene>
<evidence type="ECO:0000313" key="2">
    <source>
        <dbReference type="Proteomes" id="UP000285744"/>
    </source>
</evidence>
<proteinExistence type="predicted"/>
<dbReference type="RefSeq" id="WP_120331001.1">
    <property type="nucleotide sequence ID" value="NZ_RAQQ01000021.1"/>
</dbReference>
<comment type="caution">
    <text evidence="1">The sequence shown here is derived from an EMBL/GenBank/DDBJ whole genome shotgun (WGS) entry which is preliminary data.</text>
</comment>
<name>A0A420EV97_9ACTN</name>
<protein>
    <submittedName>
        <fullName evidence="1">Uncharacterized protein</fullName>
    </submittedName>
</protein>
<accession>A0A420EV97</accession>
<reference evidence="1 2" key="1">
    <citation type="journal article" date="2018" name="Int. J. Syst. Evol. Microbiol.">
        <title>Micromonospora globbae sp. nov., an endophytic actinomycete isolated from roots of Globba winitii C. H. Wright.</title>
        <authorList>
            <person name="Kuncharoen N."/>
            <person name="Pittayakhajonwut P."/>
            <person name="Tanasupawat S."/>
        </authorList>
    </citation>
    <scope>NUCLEOTIDE SEQUENCE [LARGE SCALE GENOMIC DNA]</scope>
    <source>
        <strain evidence="1 2">WPS1-2</strain>
    </source>
</reference>
<dbReference type="EMBL" id="RAQQ01000021">
    <property type="protein sequence ID" value="RKF24634.1"/>
    <property type="molecule type" value="Genomic_DNA"/>
</dbReference>
<organism evidence="1 2">
    <name type="scientific">Micromonospora globbae</name>
    <dbReference type="NCBI Taxonomy" id="1894969"/>
    <lineage>
        <taxon>Bacteria</taxon>
        <taxon>Bacillati</taxon>
        <taxon>Actinomycetota</taxon>
        <taxon>Actinomycetes</taxon>
        <taxon>Micromonosporales</taxon>
        <taxon>Micromonosporaceae</taxon>
        <taxon>Micromonospora</taxon>
    </lineage>
</organism>
<dbReference type="OrthoDB" id="3296614at2"/>
<dbReference type="AlphaFoldDB" id="A0A420EV97"/>
<sequence length="116" mass="13246">MGVTSTRSARRYLARPGRSAVVVDDLAALHGPTSGVVELPHRLLWRPDRRLDLDQEWARNALYEIVLTEAVRVDELCAWLDGPTLIRVWNDLYLPRGVRHAWEDRHTVLRQISAAA</sequence>
<evidence type="ECO:0000313" key="1">
    <source>
        <dbReference type="EMBL" id="RKF24634.1"/>
    </source>
</evidence>